<keyword evidence="2" id="KW-0238">DNA-binding</keyword>
<sequence>MASGDPRAALEEAVRHGLRALMTRAVVFNHEVAERTGLNLTDLQCLGLLQLQGPMSAGALARGTGLTTSAITAAIDRLERSGYAAREHDATDRRRVIVKLDEKQLEDKLLPLYASEAAGRKDVLARFGDEELATVREFLRALEEASATRAQPDAPG</sequence>
<dbReference type="Proteomes" id="UP000316096">
    <property type="component" value="Unassembled WGS sequence"/>
</dbReference>
<evidence type="ECO:0000259" key="1">
    <source>
        <dbReference type="PROSITE" id="PS50995"/>
    </source>
</evidence>
<dbReference type="InterPro" id="IPR000835">
    <property type="entry name" value="HTH_MarR-typ"/>
</dbReference>
<dbReference type="Pfam" id="PF12802">
    <property type="entry name" value="MarR_2"/>
    <property type="match status" value="1"/>
</dbReference>
<evidence type="ECO:0000313" key="3">
    <source>
        <dbReference type="Proteomes" id="UP000316096"/>
    </source>
</evidence>
<accession>A0A543CWS1</accession>
<dbReference type="PANTHER" id="PTHR33164">
    <property type="entry name" value="TRANSCRIPTIONAL REGULATOR, MARR FAMILY"/>
    <property type="match status" value="1"/>
</dbReference>
<evidence type="ECO:0000313" key="2">
    <source>
        <dbReference type="EMBL" id="TQM01556.1"/>
    </source>
</evidence>
<dbReference type="EMBL" id="VFOZ01000001">
    <property type="protein sequence ID" value="TQM01556.1"/>
    <property type="molecule type" value="Genomic_DNA"/>
</dbReference>
<dbReference type="InterPro" id="IPR036388">
    <property type="entry name" value="WH-like_DNA-bd_sf"/>
</dbReference>
<organism evidence="2 3">
    <name type="scientific">Actinoallomurus bryophytorum</name>
    <dbReference type="NCBI Taxonomy" id="1490222"/>
    <lineage>
        <taxon>Bacteria</taxon>
        <taxon>Bacillati</taxon>
        <taxon>Actinomycetota</taxon>
        <taxon>Actinomycetes</taxon>
        <taxon>Streptosporangiales</taxon>
        <taxon>Thermomonosporaceae</taxon>
        <taxon>Actinoallomurus</taxon>
    </lineage>
</organism>
<dbReference type="GO" id="GO:0003700">
    <property type="term" value="F:DNA-binding transcription factor activity"/>
    <property type="evidence" value="ECO:0007669"/>
    <property type="project" value="InterPro"/>
</dbReference>
<dbReference type="InterPro" id="IPR039422">
    <property type="entry name" value="MarR/SlyA-like"/>
</dbReference>
<proteinExistence type="predicted"/>
<dbReference type="SUPFAM" id="SSF46785">
    <property type="entry name" value="Winged helix' DNA-binding domain"/>
    <property type="match status" value="1"/>
</dbReference>
<feature type="domain" description="HTH marR-type" evidence="1">
    <location>
        <begin position="7"/>
        <end position="144"/>
    </location>
</feature>
<comment type="caution">
    <text evidence="2">The sequence shown here is derived from an EMBL/GenBank/DDBJ whole genome shotgun (WGS) entry which is preliminary data.</text>
</comment>
<dbReference type="GO" id="GO:0003677">
    <property type="term" value="F:DNA binding"/>
    <property type="evidence" value="ECO:0007669"/>
    <property type="project" value="UniProtKB-KW"/>
</dbReference>
<dbReference type="AlphaFoldDB" id="A0A543CWS1"/>
<dbReference type="SMART" id="SM00347">
    <property type="entry name" value="HTH_MARR"/>
    <property type="match status" value="1"/>
</dbReference>
<dbReference type="Gene3D" id="1.10.10.10">
    <property type="entry name" value="Winged helix-like DNA-binding domain superfamily/Winged helix DNA-binding domain"/>
    <property type="match status" value="1"/>
</dbReference>
<dbReference type="InterPro" id="IPR036390">
    <property type="entry name" value="WH_DNA-bd_sf"/>
</dbReference>
<dbReference type="OrthoDB" id="162531at2"/>
<reference evidence="2 3" key="1">
    <citation type="submission" date="2019-06" db="EMBL/GenBank/DDBJ databases">
        <title>Sequencing the genomes of 1000 actinobacteria strains.</title>
        <authorList>
            <person name="Klenk H.-P."/>
        </authorList>
    </citation>
    <scope>NUCLEOTIDE SEQUENCE [LARGE SCALE GENOMIC DNA]</scope>
    <source>
        <strain evidence="2 3">DSM 102200</strain>
    </source>
</reference>
<keyword evidence="3" id="KW-1185">Reference proteome</keyword>
<dbReference type="PANTHER" id="PTHR33164:SF106">
    <property type="entry name" value="TRANSCRIPTIONAL REGULATORY PROTEIN"/>
    <property type="match status" value="1"/>
</dbReference>
<gene>
    <name evidence="2" type="ORF">FB559_7317</name>
</gene>
<protein>
    <submittedName>
        <fullName evidence="2">DNA-binding MarR family transcriptional regulator</fullName>
    </submittedName>
</protein>
<dbReference type="GO" id="GO:0006950">
    <property type="term" value="P:response to stress"/>
    <property type="evidence" value="ECO:0007669"/>
    <property type="project" value="TreeGrafter"/>
</dbReference>
<name>A0A543CWS1_9ACTN</name>
<dbReference type="PROSITE" id="PS50995">
    <property type="entry name" value="HTH_MARR_2"/>
    <property type="match status" value="1"/>
</dbReference>
<dbReference type="RefSeq" id="WP_141961378.1">
    <property type="nucleotide sequence ID" value="NZ_VFOZ01000001.1"/>
</dbReference>